<dbReference type="Proteomes" id="UP000017640">
    <property type="component" value="Chromosome"/>
</dbReference>
<dbReference type="InterPro" id="IPR018488">
    <property type="entry name" value="cNMP-bd_CS"/>
</dbReference>
<dbReference type="InterPro" id="IPR036388">
    <property type="entry name" value="WH-like_DNA-bd_sf"/>
</dbReference>
<sequence>MGHFPVSVLSITSIARVTDKQTENREVFMSPASYRFFQRPSIVELLRHCGRSRYRPHSTLIHQGTISDRLYLLLRGSVSVVEEDSDGRELILAYLNPSDFIGEMGLFLEAPQRSAWIRTRTTCEFAEISYKRFARLQTEHPVVLQPLLEQIACRLRDTNRRFRSLAFEDVRGRVTATLHDLADQPDAMTHPDGMQLKVTRIELGRLVGCSREMVGRVLRDMEDERLISAKGRTIVVHAAD</sequence>
<dbReference type="KEGG" id="spiu:SPICUR_01860"/>
<name>U5T293_9GAMM</name>
<dbReference type="PATRIC" id="fig|1335757.3.peg.367"/>
<dbReference type="STRING" id="1335757.SPICUR_01860"/>
<evidence type="ECO:0000259" key="4">
    <source>
        <dbReference type="PROSITE" id="PS50042"/>
    </source>
</evidence>
<dbReference type="GO" id="GO:0003700">
    <property type="term" value="F:DNA-binding transcription factor activity"/>
    <property type="evidence" value="ECO:0007669"/>
    <property type="project" value="InterPro"/>
</dbReference>
<evidence type="ECO:0000256" key="3">
    <source>
        <dbReference type="ARBA" id="ARBA00023163"/>
    </source>
</evidence>
<dbReference type="PANTHER" id="PTHR24567:SF68">
    <property type="entry name" value="DNA-BINDING TRANSCRIPTIONAL DUAL REGULATOR CRP"/>
    <property type="match status" value="1"/>
</dbReference>
<dbReference type="Gene3D" id="2.60.120.10">
    <property type="entry name" value="Jelly Rolls"/>
    <property type="match status" value="1"/>
</dbReference>
<dbReference type="CDD" id="cd00038">
    <property type="entry name" value="CAP_ED"/>
    <property type="match status" value="1"/>
</dbReference>
<keyword evidence="2" id="KW-0238">DNA-binding</keyword>
<keyword evidence="7" id="KW-1185">Reference proteome</keyword>
<dbReference type="InterPro" id="IPR036390">
    <property type="entry name" value="WH_DNA-bd_sf"/>
</dbReference>
<dbReference type="Pfam" id="PF00027">
    <property type="entry name" value="cNMP_binding"/>
    <property type="match status" value="1"/>
</dbReference>
<evidence type="ECO:0000256" key="2">
    <source>
        <dbReference type="ARBA" id="ARBA00023125"/>
    </source>
</evidence>
<evidence type="ECO:0000313" key="7">
    <source>
        <dbReference type="Proteomes" id="UP000017640"/>
    </source>
</evidence>
<dbReference type="eggNOG" id="COG0664">
    <property type="taxonomic scope" value="Bacteria"/>
</dbReference>
<dbReference type="EMBL" id="CP005990">
    <property type="protein sequence ID" value="AGY91391.1"/>
    <property type="molecule type" value="Genomic_DNA"/>
</dbReference>
<dbReference type="AlphaFoldDB" id="U5T293"/>
<dbReference type="PANTHER" id="PTHR24567">
    <property type="entry name" value="CRP FAMILY TRANSCRIPTIONAL REGULATORY PROTEIN"/>
    <property type="match status" value="1"/>
</dbReference>
<evidence type="ECO:0000259" key="5">
    <source>
        <dbReference type="PROSITE" id="PS51063"/>
    </source>
</evidence>
<dbReference type="FunFam" id="1.10.10.10:FF:000006">
    <property type="entry name" value="cAMP-activated global transcriptional regulator CRP"/>
    <property type="match status" value="1"/>
</dbReference>
<dbReference type="InterPro" id="IPR018490">
    <property type="entry name" value="cNMP-bd_dom_sf"/>
</dbReference>
<protein>
    <submittedName>
        <fullName evidence="6">Uncharacterized protein</fullName>
    </submittedName>
</protein>
<feature type="domain" description="HTH crp-type" evidence="5">
    <location>
        <begin position="168"/>
        <end position="240"/>
    </location>
</feature>
<dbReference type="InterPro" id="IPR012318">
    <property type="entry name" value="HTH_CRP"/>
</dbReference>
<dbReference type="InterPro" id="IPR014710">
    <property type="entry name" value="RmlC-like_jellyroll"/>
</dbReference>
<organism evidence="6 7">
    <name type="scientific">Spiribacter curvatus</name>
    <dbReference type="NCBI Taxonomy" id="1335757"/>
    <lineage>
        <taxon>Bacteria</taxon>
        <taxon>Pseudomonadati</taxon>
        <taxon>Pseudomonadota</taxon>
        <taxon>Gammaproteobacteria</taxon>
        <taxon>Chromatiales</taxon>
        <taxon>Ectothiorhodospiraceae</taxon>
        <taxon>Spiribacter</taxon>
    </lineage>
</organism>
<dbReference type="PROSITE" id="PS50042">
    <property type="entry name" value="CNMP_BINDING_3"/>
    <property type="match status" value="1"/>
</dbReference>
<feature type="domain" description="Cyclic nucleotide-binding" evidence="4">
    <location>
        <begin position="33"/>
        <end position="154"/>
    </location>
</feature>
<gene>
    <name evidence="6" type="ORF">SPICUR_01860</name>
</gene>
<dbReference type="Gene3D" id="1.10.10.10">
    <property type="entry name" value="Winged helix-like DNA-binding domain superfamily/Winged helix DNA-binding domain"/>
    <property type="match status" value="1"/>
</dbReference>
<dbReference type="SUPFAM" id="SSF46785">
    <property type="entry name" value="Winged helix' DNA-binding domain"/>
    <property type="match status" value="1"/>
</dbReference>
<evidence type="ECO:0000256" key="1">
    <source>
        <dbReference type="ARBA" id="ARBA00023015"/>
    </source>
</evidence>
<dbReference type="Pfam" id="PF13545">
    <property type="entry name" value="HTH_Crp_2"/>
    <property type="match status" value="1"/>
</dbReference>
<dbReference type="HOGENOM" id="CLU_075053_3_5_6"/>
<dbReference type="GO" id="GO:0005829">
    <property type="term" value="C:cytosol"/>
    <property type="evidence" value="ECO:0007669"/>
    <property type="project" value="TreeGrafter"/>
</dbReference>
<dbReference type="PROSITE" id="PS00042">
    <property type="entry name" value="HTH_CRP_1"/>
    <property type="match status" value="1"/>
</dbReference>
<keyword evidence="3" id="KW-0804">Transcription</keyword>
<accession>U5T293</accession>
<dbReference type="GO" id="GO:0003677">
    <property type="term" value="F:DNA binding"/>
    <property type="evidence" value="ECO:0007669"/>
    <property type="project" value="UniProtKB-KW"/>
</dbReference>
<dbReference type="SMART" id="SM00100">
    <property type="entry name" value="cNMP"/>
    <property type="match status" value="1"/>
</dbReference>
<dbReference type="PROSITE" id="PS00889">
    <property type="entry name" value="CNMP_BINDING_2"/>
    <property type="match status" value="1"/>
</dbReference>
<dbReference type="InterPro" id="IPR050397">
    <property type="entry name" value="Env_Response_Regulators"/>
</dbReference>
<reference evidence="6 7" key="1">
    <citation type="journal article" date="2013" name="BMC Genomics">
        <title>Genomes of "Spiribacter", a streamlined, successful halophilic bacterium.</title>
        <authorList>
            <person name="Lopez-Perez M."/>
            <person name="Ghai R."/>
            <person name="Leon M.J."/>
            <person name="Rodriguez-Olmos A."/>
            <person name="Copa-Patino J.L."/>
            <person name="Soliveri J."/>
            <person name="Sanchez-Porro C."/>
            <person name="Ventosa A."/>
            <person name="Rodriguez-Valera F."/>
        </authorList>
    </citation>
    <scope>NUCLEOTIDE SEQUENCE [LARGE SCALE GENOMIC DNA]</scope>
    <source>
        <strain evidence="6 7">UAH-SP71</strain>
    </source>
</reference>
<dbReference type="PROSITE" id="PS51063">
    <property type="entry name" value="HTH_CRP_2"/>
    <property type="match status" value="1"/>
</dbReference>
<dbReference type="InterPro" id="IPR000595">
    <property type="entry name" value="cNMP-bd_dom"/>
</dbReference>
<dbReference type="NCBIfam" id="NF008732">
    <property type="entry name" value="PRK11753.1"/>
    <property type="match status" value="1"/>
</dbReference>
<keyword evidence="1" id="KW-0805">Transcription regulation</keyword>
<dbReference type="InterPro" id="IPR018335">
    <property type="entry name" value="Tscrpt_reg_HTH_Crp-type_CS"/>
</dbReference>
<dbReference type="SUPFAM" id="SSF51206">
    <property type="entry name" value="cAMP-binding domain-like"/>
    <property type="match status" value="1"/>
</dbReference>
<proteinExistence type="predicted"/>
<evidence type="ECO:0000313" key="6">
    <source>
        <dbReference type="EMBL" id="AGY91391.1"/>
    </source>
</evidence>
<dbReference type="SMART" id="SM00419">
    <property type="entry name" value="HTH_CRP"/>
    <property type="match status" value="1"/>
</dbReference>
<dbReference type="PRINTS" id="PR00034">
    <property type="entry name" value="HTHCRP"/>
</dbReference>